<sequence>FTTQQGTRNIAPPLLRGNAGGLYDYEGELDEFDAYSGQPYAFDDYQGQSYVSGAYRGQPAASGAQRGQPAASGAYRGQPAASGAHRGQPGASGAQRGQPATSGAHKGQPARGRDHPNDLSGIGNLDARFAADPRFSNAPGSFRNLTVPLSKPEIESDEVLTGGMVIRAATGRLPRMKWFTSQQTVSESAGFKDTTATAAGVFVLPGQVA</sequence>
<proteinExistence type="predicted"/>
<evidence type="ECO:0000313" key="3">
    <source>
        <dbReference type="Proteomes" id="UP001519460"/>
    </source>
</evidence>
<name>A0ABD0JDK3_9CAEN</name>
<feature type="region of interest" description="Disordered" evidence="1">
    <location>
        <begin position="54"/>
        <end position="124"/>
    </location>
</feature>
<comment type="caution">
    <text evidence="2">The sequence shown here is derived from an EMBL/GenBank/DDBJ whole genome shotgun (WGS) entry which is preliminary data.</text>
</comment>
<protein>
    <submittedName>
        <fullName evidence="2">Uncharacterized protein</fullName>
    </submittedName>
</protein>
<evidence type="ECO:0000313" key="2">
    <source>
        <dbReference type="EMBL" id="KAK7471565.1"/>
    </source>
</evidence>
<keyword evidence="3" id="KW-1185">Reference proteome</keyword>
<organism evidence="2 3">
    <name type="scientific">Batillaria attramentaria</name>
    <dbReference type="NCBI Taxonomy" id="370345"/>
    <lineage>
        <taxon>Eukaryota</taxon>
        <taxon>Metazoa</taxon>
        <taxon>Spiralia</taxon>
        <taxon>Lophotrochozoa</taxon>
        <taxon>Mollusca</taxon>
        <taxon>Gastropoda</taxon>
        <taxon>Caenogastropoda</taxon>
        <taxon>Sorbeoconcha</taxon>
        <taxon>Cerithioidea</taxon>
        <taxon>Batillariidae</taxon>
        <taxon>Batillaria</taxon>
    </lineage>
</organism>
<accession>A0ABD0JDK3</accession>
<dbReference type="AlphaFoldDB" id="A0ABD0JDK3"/>
<feature type="region of interest" description="Disordered" evidence="1">
    <location>
        <begin position="1"/>
        <end position="21"/>
    </location>
</feature>
<feature type="non-terminal residue" evidence="2">
    <location>
        <position position="209"/>
    </location>
</feature>
<feature type="non-terminal residue" evidence="2">
    <location>
        <position position="1"/>
    </location>
</feature>
<evidence type="ECO:0000256" key="1">
    <source>
        <dbReference type="SAM" id="MobiDB-lite"/>
    </source>
</evidence>
<reference evidence="2 3" key="1">
    <citation type="journal article" date="2023" name="Sci. Data">
        <title>Genome assembly of the Korean intertidal mud-creeper Batillaria attramentaria.</title>
        <authorList>
            <person name="Patra A.K."/>
            <person name="Ho P.T."/>
            <person name="Jun S."/>
            <person name="Lee S.J."/>
            <person name="Kim Y."/>
            <person name="Won Y.J."/>
        </authorList>
    </citation>
    <scope>NUCLEOTIDE SEQUENCE [LARGE SCALE GENOMIC DNA]</scope>
    <source>
        <strain evidence="2">Wonlab-2016</strain>
    </source>
</reference>
<dbReference type="Proteomes" id="UP001519460">
    <property type="component" value="Unassembled WGS sequence"/>
</dbReference>
<gene>
    <name evidence="2" type="ORF">BaRGS_00035793</name>
</gene>
<dbReference type="EMBL" id="JACVVK020000488">
    <property type="protein sequence ID" value="KAK7471565.1"/>
    <property type="molecule type" value="Genomic_DNA"/>
</dbReference>